<dbReference type="InterPro" id="IPR027531">
    <property type="entry name" value="eIF3f"/>
</dbReference>
<feature type="domain" description="MPN" evidence="6">
    <location>
        <begin position="32"/>
        <end position="168"/>
    </location>
</feature>
<evidence type="ECO:0000256" key="3">
    <source>
        <dbReference type="ARBA" id="ARBA00022917"/>
    </source>
</evidence>
<dbReference type="InterPro" id="IPR024969">
    <property type="entry name" value="EIF3F/CSN6-like_C"/>
</dbReference>
<dbReference type="Gene3D" id="3.40.140.10">
    <property type="entry name" value="Cytidine Deaminase, domain 2"/>
    <property type="match status" value="1"/>
</dbReference>
<comment type="subunit">
    <text evidence="4">Component of the eukaryotic translation initiation factor 3 (eIF-3) complex.</text>
</comment>
<dbReference type="GO" id="GO:0033290">
    <property type="term" value="C:eukaryotic 48S preinitiation complex"/>
    <property type="evidence" value="ECO:0007669"/>
    <property type="project" value="UniProtKB-UniRule"/>
</dbReference>
<proteinExistence type="inferred from homology"/>
<dbReference type="InterPro" id="IPR000555">
    <property type="entry name" value="JAMM/MPN+_dom"/>
</dbReference>
<evidence type="ECO:0000256" key="5">
    <source>
        <dbReference type="SAM" id="MobiDB-lite"/>
    </source>
</evidence>
<keyword evidence="1 4" id="KW-0963">Cytoplasm</keyword>
<dbReference type="GO" id="GO:0003743">
    <property type="term" value="F:translation initiation factor activity"/>
    <property type="evidence" value="ECO:0007669"/>
    <property type="project" value="UniProtKB-UniRule"/>
</dbReference>
<protein>
    <recommendedName>
        <fullName evidence="4">Eukaryotic translation initiation factor 3 subunit F</fullName>
        <shortName evidence="4">eIF3f</shortName>
    </recommendedName>
</protein>
<dbReference type="InterPro" id="IPR037518">
    <property type="entry name" value="MPN"/>
</dbReference>
<gene>
    <name evidence="7" type="ORF">LTR78_008272</name>
</gene>
<dbReference type="Proteomes" id="UP001274830">
    <property type="component" value="Unassembled WGS sequence"/>
</dbReference>
<dbReference type="PROSITE" id="PS50249">
    <property type="entry name" value="MPN"/>
    <property type="match status" value="1"/>
</dbReference>
<comment type="subcellular location">
    <subcellularLocation>
        <location evidence="4">Cytoplasm</location>
    </subcellularLocation>
</comment>
<dbReference type="HAMAP" id="MF_03005">
    <property type="entry name" value="eIF3f"/>
    <property type="match status" value="1"/>
</dbReference>
<dbReference type="PANTHER" id="PTHR10540:SF6">
    <property type="entry name" value="EUKARYOTIC TRANSLATION INITIATION FACTOR 3 SUBUNIT F"/>
    <property type="match status" value="1"/>
</dbReference>
<keyword evidence="3 4" id="KW-0648">Protein biosynthesis</keyword>
<feature type="compositionally biased region" description="Gly residues" evidence="5">
    <location>
        <begin position="324"/>
        <end position="354"/>
    </location>
</feature>
<dbReference type="GO" id="GO:0016282">
    <property type="term" value="C:eukaryotic 43S preinitiation complex"/>
    <property type="evidence" value="ECO:0007669"/>
    <property type="project" value="UniProtKB-UniRule"/>
</dbReference>
<organism evidence="7 8">
    <name type="scientific">Recurvomyces mirabilis</name>
    <dbReference type="NCBI Taxonomy" id="574656"/>
    <lineage>
        <taxon>Eukaryota</taxon>
        <taxon>Fungi</taxon>
        <taxon>Dikarya</taxon>
        <taxon>Ascomycota</taxon>
        <taxon>Pezizomycotina</taxon>
        <taxon>Dothideomycetes</taxon>
        <taxon>Dothideomycetidae</taxon>
        <taxon>Mycosphaerellales</taxon>
        <taxon>Teratosphaeriaceae</taxon>
        <taxon>Recurvomyces</taxon>
    </lineage>
</organism>
<dbReference type="GO" id="GO:0001732">
    <property type="term" value="P:formation of cytoplasmic translation initiation complex"/>
    <property type="evidence" value="ECO:0007669"/>
    <property type="project" value="UniProtKB-UniRule"/>
</dbReference>
<comment type="similarity">
    <text evidence="4">Belongs to the eIF-3 subunit F family.</text>
</comment>
<dbReference type="SMART" id="SM00232">
    <property type="entry name" value="JAB_MPN"/>
    <property type="match status" value="1"/>
</dbReference>
<evidence type="ECO:0000313" key="8">
    <source>
        <dbReference type="Proteomes" id="UP001274830"/>
    </source>
</evidence>
<feature type="region of interest" description="Disordered" evidence="5">
    <location>
        <begin position="312"/>
        <end position="367"/>
    </location>
</feature>
<dbReference type="GO" id="GO:0031369">
    <property type="term" value="F:translation initiation factor binding"/>
    <property type="evidence" value="ECO:0007669"/>
    <property type="project" value="InterPro"/>
</dbReference>
<comment type="caution">
    <text evidence="7">The sequence shown here is derived from an EMBL/GenBank/DDBJ whole genome shotgun (WGS) entry which is preliminary data.</text>
</comment>
<keyword evidence="8" id="KW-1185">Reference proteome</keyword>
<dbReference type="Pfam" id="PF13012">
    <property type="entry name" value="MitMem_reg"/>
    <property type="match status" value="1"/>
</dbReference>
<dbReference type="GO" id="GO:0008237">
    <property type="term" value="F:metallopeptidase activity"/>
    <property type="evidence" value="ECO:0007669"/>
    <property type="project" value="InterPro"/>
</dbReference>
<evidence type="ECO:0000256" key="1">
    <source>
        <dbReference type="ARBA" id="ARBA00022490"/>
    </source>
</evidence>
<evidence type="ECO:0000313" key="7">
    <source>
        <dbReference type="EMBL" id="KAK3671906.1"/>
    </source>
</evidence>
<dbReference type="AlphaFoldDB" id="A0AAE0TRV3"/>
<keyword evidence="2 4" id="KW-0396">Initiation factor</keyword>
<accession>A0AAE0TRV3</accession>
<sequence length="367" mass="39305">MGDPKNYLHLARPLAPAPIATQQSAVTAPVAVTLQPQALFSILDHASRRPADQERVIGTLLGTRSEDGTEVSITNCYAVPHTETQEQVEVDMDYQKRMLELHLRAAPKEVLVGWYATSGDLNTFSALIQNFYSQQGEGTWPHPAVHLTVSTIAGQDIEANTYISAPIGVTAERAADSCLFIPVPHEIKYDDASKSGLELIAGARDREDRSQILQTDVETLERAIEQVLEMLERVANYVSDVLDEEREPSTALGQFLLNTLSLAPKVSPEEIEKDFNNHIQDVLLVSYLANTIRTQIDLSNRLATAALTMGTGDAPAGEGKEGGEGGGKGQGQGQRQGGGGGGGGRGGREGGGQRAGQADRGGRRGEQ</sequence>
<dbReference type="FunFam" id="3.40.140.10:FF:000019">
    <property type="entry name" value="Eukaryotic translation initiation factor 3 subunit F"/>
    <property type="match status" value="1"/>
</dbReference>
<comment type="function">
    <text evidence="4">Component of the eukaryotic translation initiation factor 3 (eIF-3) complex, which is involved in protein synthesis of a specialized repertoire of mRNAs and, together with other initiation factors, stimulates binding of mRNA and methionyl-tRNAi to the 40S ribosome. The eIF-3 complex specifically targets and initiates translation of a subset of mRNAs involved in cell proliferation.</text>
</comment>
<evidence type="ECO:0000256" key="4">
    <source>
        <dbReference type="HAMAP-Rule" id="MF_03005"/>
    </source>
</evidence>
<dbReference type="Pfam" id="PF01398">
    <property type="entry name" value="JAB"/>
    <property type="match status" value="1"/>
</dbReference>
<dbReference type="EMBL" id="JAUTXT010000038">
    <property type="protein sequence ID" value="KAK3671906.1"/>
    <property type="molecule type" value="Genomic_DNA"/>
</dbReference>
<evidence type="ECO:0000256" key="2">
    <source>
        <dbReference type="ARBA" id="ARBA00022540"/>
    </source>
</evidence>
<name>A0AAE0TRV3_9PEZI</name>
<dbReference type="GO" id="GO:0071541">
    <property type="term" value="C:eukaryotic translation initiation factor 3 complex, eIF3m"/>
    <property type="evidence" value="ECO:0007669"/>
    <property type="project" value="TreeGrafter"/>
</dbReference>
<reference evidence="7" key="1">
    <citation type="submission" date="2023-07" db="EMBL/GenBank/DDBJ databases">
        <title>Black Yeasts Isolated from many extreme environments.</title>
        <authorList>
            <person name="Coleine C."/>
            <person name="Stajich J.E."/>
            <person name="Selbmann L."/>
        </authorList>
    </citation>
    <scope>NUCLEOTIDE SEQUENCE</scope>
    <source>
        <strain evidence="7">CCFEE 5485</strain>
    </source>
</reference>
<dbReference type="PANTHER" id="PTHR10540">
    <property type="entry name" value="EUKARYOTIC TRANSLATION INITIATION FACTOR 3 SUBUNIT F-RELATED"/>
    <property type="match status" value="1"/>
</dbReference>
<dbReference type="CDD" id="cd08064">
    <property type="entry name" value="MPN_eIF3f"/>
    <property type="match status" value="1"/>
</dbReference>
<evidence type="ECO:0000259" key="6">
    <source>
        <dbReference type="PROSITE" id="PS50249"/>
    </source>
</evidence>